<name>A0ABS4KMR1_9FIRM</name>
<protein>
    <submittedName>
        <fullName evidence="1">tRNA(Ile2) C34 agmatinyltransferase TiaS</fullName>
    </submittedName>
</protein>
<dbReference type="EMBL" id="JAGGLI010000068">
    <property type="protein sequence ID" value="MBP2029064.1"/>
    <property type="molecule type" value="Genomic_DNA"/>
</dbReference>
<keyword evidence="2" id="KW-1185">Reference proteome</keyword>
<evidence type="ECO:0000313" key="1">
    <source>
        <dbReference type="EMBL" id="MBP2029064.1"/>
    </source>
</evidence>
<sequence length="70" mass="7875">MKLGLRGVPAFVIGNDVIEGFDPNRIKSLLDYFLINCPSCKARMRVPKNKGKIKVTCSKCSEKFQLDTNK</sequence>
<evidence type="ECO:0000313" key="2">
    <source>
        <dbReference type="Proteomes" id="UP001314903"/>
    </source>
</evidence>
<accession>A0ABS4KMR1</accession>
<reference evidence="1 2" key="1">
    <citation type="submission" date="2021-03" db="EMBL/GenBank/DDBJ databases">
        <title>Genomic Encyclopedia of Type Strains, Phase IV (KMG-IV): sequencing the most valuable type-strain genomes for metagenomic binning, comparative biology and taxonomic classification.</title>
        <authorList>
            <person name="Goeker M."/>
        </authorList>
    </citation>
    <scope>NUCLEOTIDE SEQUENCE [LARGE SCALE GENOMIC DNA]</scope>
    <source>
        <strain evidence="1 2">DSM 27512</strain>
    </source>
</reference>
<proteinExistence type="predicted"/>
<organism evidence="1 2">
    <name type="scientific">Acetoanaerobium pronyense</name>
    <dbReference type="NCBI Taxonomy" id="1482736"/>
    <lineage>
        <taxon>Bacteria</taxon>
        <taxon>Bacillati</taxon>
        <taxon>Bacillota</taxon>
        <taxon>Clostridia</taxon>
        <taxon>Peptostreptococcales</taxon>
        <taxon>Filifactoraceae</taxon>
        <taxon>Acetoanaerobium</taxon>
    </lineage>
</organism>
<dbReference type="Proteomes" id="UP001314903">
    <property type="component" value="Unassembled WGS sequence"/>
</dbReference>
<comment type="caution">
    <text evidence="1">The sequence shown here is derived from an EMBL/GenBank/DDBJ whole genome shotgun (WGS) entry which is preliminary data.</text>
</comment>
<gene>
    <name evidence="1" type="ORF">J2Z35_002902</name>
</gene>